<name>A0ABV9K6L6_9PORP</name>
<keyword evidence="5" id="KW-1185">Reference proteome</keyword>
<reference evidence="5" key="1">
    <citation type="journal article" date="2019" name="Int. J. Syst. Evol. Microbiol.">
        <title>The Global Catalogue of Microorganisms (GCM) 10K type strain sequencing project: providing services to taxonomists for standard genome sequencing and annotation.</title>
        <authorList>
            <consortium name="The Broad Institute Genomics Platform"/>
            <consortium name="The Broad Institute Genome Sequencing Center for Infectious Disease"/>
            <person name="Wu L."/>
            <person name="Ma J."/>
        </authorList>
    </citation>
    <scope>NUCLEOTIDE SEQUENCE [LARGE SCALE GENOMIC DNA]</scope>
    <source>
        <strain evidence="5">CGMCC 4.7357</strain>
    </source>
</reference>
<evidence type="ECO:0000259" key="3">
    <source>
        <dbReference type="Pfam" id="PF20732"/>
    </source>
</evidence>
<evidence type="ECO:0000313" key="5">
    <source>
        <dbReference type="Proteomes" id="UP001596020"/>
    </source>
</evidence>
<evidence type="ECO:0000313" key="4">
    <source>
        <dbReference type="EMBL" id="MFC4665830.1"/>
    </source>
</evidence>
<dbReference type="RefSeq" id="WP_380078308.1">
    <property type="nucleotide sequence ID" value="NZ_JBHSGO010000138.1"/>
</dbReference>
<dbReference type="Proteomes" id="UP001596020">
    <property type="component" value="Unassembled WGS sequence"/>
</dbReference>
<evidence type="ECO:0000259" key="2">
    <source>
        <dbReference type="Pfam" id="PF07075"/>
    </source>
</evidence>
<dbReference type="InterPro" id="IPR008302">
    <property type="entry name" value="NamZ"/>
</dbReference>
<proteinExistence type="predicted"/>
<feature type="signal peptide" evidence="1">
    <location>
        <begin position="1"/>
        <end position="22"/>
    </location>
</feature>
<dbReference type="PANTHER" id="PTHR42915:SF1">
    <property type="entry name" value="PEPTIDOGLYCAN BETA-N-ACETYLMURAMIDASE NAMZ"/>
    <property type="match status" value="1"/>
</dbReference>
<evidence type="ECO:0000256" key="1">
    <source>
        <dbReference type="SAM" id="SignalP"/>
    </source>
</evidence>
<dbReference type="InterPro" id="IPR048503">
    <property type="entry name" value="NamZ_C"/>
</dbReference>
<dbReference type="InterPro" id="IPR048502">
    <property type="entry name" value="NamZ_N"/>
</dbReference>
<feature type="chain" id="PRO_5047381923" evidence="1">
    <location>
        <begin position="23"/>
        <end position="440"/>
    </location>
</feature>
<feature type="domain" description="Peptidoglycan beta-N-acetylmuramidase NamZ N-terminal" evidence="2">
    <location>
        <begin position="84"/>
        <end position="283"/>
    </location>
</feature>
<dbReference type="Pfam" id="PF20732">
    <property type="entry name" value="NamZ_C"/>
    <property type="match status" value="1"/>
</dbReference>
<gene>
    <name evidence="4" type="ORF">ACFO3G_04290</name>
</gene>
<comment type="caution">
    <text evidence="4">The sequence shown here is derived from an EMBL/GenBank/DDBJ whole genome shotgun (WGS) entry which is preliminary data.</text>
</comment>
<feature type="domain" description="Peptidoglycan beta-N-acetylmuramidase NamZ C-terminal" evidence="3">
    <location>
        <begin position="288"/>
        <end position="438"/>
    </location>
</feature>
<dbReference type="PIRSF" id="PIRSF016719">
    <property type="entry name" value="UCP016719"/>
    <property type="match status" value="1"/>
</dbReference>
<keyword evidence="1" id="KW-0732">Signal</keyword>
<organism evidence="4 5">
    <name type="scientific">Falsiporphyromonas endometrii</name>
    <dbReference type="NCBI Taxonomy" id="1387297"/>
    <lineage>
        <taxon>Bacteria</taxon>
        <taxon>Pseudomonadati</taxon>
        <taxon>Bacteroidota</taxon>
        <taxon>Bacteroidia</taxon>
        <taxon>Bacteroidales</taxon>
        <taxon>Porphyromonadaceae</taxon>
        <taxon>Falsiporphyromonas</taxon>
    </lineage>
</organism>
<dbReference type="EMBL" id="JBHSGO010000138">
    <property type="protein sequence ID" value="MFC4665830.1"/>
    <property type="molecule type" value="Genomic_DNA"/>
</dbReference>
<accession>A0ABV9K6L6</accession>
<dbReference type="PANTHER" id="PTHR42915">
    <property type="entry name" value="HYPOTHETICAL 460 KDA PROTEIN IN FEUA-SIGW INTERGENIC REGION [PRECURSOR]"/>
    <property type="match status" value="1"/>
</dbReference>
<dbReference type="Gene3D" id="3.90.1150.140">
    <property type="match status" value="1"/>
</dbReference>
<sequence length="440" mass="49317">MKHRGVLATSCAAILLTSCALANTRTHIDRQAKVLKTDTLPVCLSSESNQISTDTLRLNQIPSKIKCGADQIELLTSHLKGKRIALLVNQTSISGNQKEHLLDVLLSEGIRIDKIFTPEHGFRGDADAGQKVGNSIDTKTKIPIVSLYGNHKKPTPSDLKGIDIVLFDMQDVGTRFYTYISTMHYAMEACAENKVKMIIADRPNPNDYIDGPVRENDCKSFVGVDPIPILHGMTVGELALMINGEKWLKNGIQCDLTIIPIIGWKHGQPYHIPIAPSPNLPNDTAIRLYPSICIFEATVMSVGRGTDAPFQILGYDNPAFGTYRFTPKARMGAQNPKLKGKHCHGVDLRIPSKDLIKMGFQSPEEIKGLSLKPLIYFYNLSKQKNIQLVDRKRTFQILIGNKKLLNQIKQGLSEEQIKETWKKDLDQFKQKRKKYLLYKE</sequence>
<dbReference type="Pfam" id="PF07075">
    <property type="entry name" value="NamZ_N"/>
    <property type="match status" value="1"/>
</dbReference>
<dbReference type="Gene3D" id="3.40.50.12170">
    <property type="entry name" value="Uncharacterised protein PF07075, DUF1343"/>
    <property type="match status" value="1"/>
</dbReference>
<protein>
    <submittedName>
        <fullName evidence="4">Exo-beta-N-acetylmuramidase NamZ domain-containing protein</fullName>
    </submittedName>
</protein>
<dbReference type="PROSITE" id="PS51257">
    <property type="entry name" value="PROKAR_LIPOPROTEIN"/>
    <property type="match status" value="1"/>
</dbReference>